<keyword evidence="3" id="KW-1015">Disulfide bond</keyword>
<keyword evidence="7" id="KW-1185">Reference proteome</keyword>
<feature type="domain" description="Ig-like" evidence="6">
    <location>
        <begin position="222"/>
        <end position="312"/>
    </location>
</feature>
<evidence type="ECO:0000256" key="5">
    <source>
        <dbReference type="SAM" id="MobiDB-lite"/>
    </source>
</evidence>
<dbReference type="InterPro" id="IPR051170">
    <property type="entry name" value="Neural/epithelial_adhesion"/>
</dbReference>
<feature type="compositionally biased region" description="Basic and acidic residues" evidence="5">
    <location>
        <begin position="490"/>
        <end position="509"/>
    </location>
</feature>
<dbReference type="Pfam" id="PF07686">
    <property type="entry name" value="V-set"/>
    <property type="match status" value="1"/>
</dbReference>
<feature type="domain" description="Ig-like" evidence="6">
    <location>
        <begin position="80"/>
        <end position="174"/>
    </location>
</feature>
<dbReference type="Pfam" id="PF07679">
    <property type="entry name" value="I-set"/>
    <property type="match status" value="1"/>
</dbReference>
<sequence length="536" mass="60290">MRKHDKCNTLTRLLNFNTAGLPAKPARSEKTAVDFSEEDCWCLLWNNVSCHFAMSPWIKSYLLLFLSPLYTVLTSLEYEPKFDRPMVNVTVKEKNTAILPCSVNFLGSHEVVWTDQFSTLLTYQDRRIIDDERLSVERPYTRDWNLHIRDVRYSDQGIYNCQINTTPVKIKTINLVVLGRHTSTTTMAPTEATHSQDVFIVTKSTSPQKVESATQDALAKVPAKILEHLSSTDTTVREGDTVTLICNVTGTPHPEVTWYRKHGRGEEKQSELCPGNDKVGVNGEVLIIHNVTRYCGGDYECVAFNGVPPAVSKIVEVFVEFAPEIYLPNKKMRQEKGKDTILECTVTAFPHAVTLWQKDGVQITTSTLKYRVEVYDEDANQLTLSLRVFNIEESDFGAYTCVSSNTLGEDQETMYLSEHVRATVTTKKPSTSTQNLYIPATSHQKLIVSRRPPVARPSATLASGQSLEGLPMENTHDRQPTRRPVYEPSYRGRDDTNKRILATKKKENASTRPGSVSFTSQTLASILLAVLLSVML</sequence>
<dbReference type="SMART" id="SM00409">
    <property type="entry name" value="IG"/>
    <property type="match status" value="3"/>
</dbReference>
<dbReference type="PANTHER" id="PTHR12231:SF253">
    <property type="entry name" value="DPR-INTERACTING PROTEIN ETA, ISOFORM B-RELATED"/>
    <property type="match status" value="1"/>
</dbReference>
<keyword evidence="1" id="KW-0732">Signal</keyword>
<evidence type="ECO:0000259" key="6">
    <source>
        <dbReference type="PROSITE" id="PS50835"/>
    </source>
</evidence>
<dbReference type="Gene3D" id="2.60.40.10">
    <property type="entry name" value="Immunoglobulins"/>
    <property type="match status" value="3"/>
</dbReference>
<reference evidence="8" key="1">
    <citation type="submission" date="2025-08" db="UniProtKB">
        <authorList>
            <consortium name="RefSeq"/>
        </authorList>
    </citation>
    <scope>IDENTIFICATION</scope>
</reference>
<evidence type="ECO:0000256" key="4">
    <source>
        <dbReference type="ARBA" id="ARBA00023319"/>
    </source>
</evidence>
<dbReference type="SUPFAM" id="SSF48726">
    <property type="entry name" value="Immunoglobulin"/>
    <property type="match status" value="3"/>
</dbReference>
<dbReference type="InterPro" id="IPR003599">
    <property type="entry name" value="Ig_sub"/>
</dbReference>
<dbReference type="GeneID" id="101859550"/>
<accession>A0ABM1VNT4</accession>
<keyword evidence="4" id="KW-0393">Immunoglobulin domain</keyword>
<evidence type="ECO:0000256" key="2">
    <source>
        <dbReference type="ARBA" id="ARBA00022737"/>
    </source>
</evidence>
<dbReference type="InterPro" id="IPR003598">
    <property type="entry name" value="Ig_sub2"/>
</dbReference>
<evidence type="ECO:0000313" key="8">
    <source>
        <dbReference type="RefSeq" id="XP_035824076.1"/>
    </source>
</evidence>
<dbReference type="InterPro" id="IPR007110">
    <property type="entry name" value="Ig-like_dom"/>
</dbReference>
<evidence type="ECO:0000256" key="1">
    <source>
        <dbReference type="ARBA" id="ARBA00022729"/>
    </source>
</evidence>
<dbReference type="Pfam" id="PF13927">
    <property type="entry name" value="Ig_3"/>
    <property type="match status" value="1"/>
</dbReference>
<dbReference type="PROSITE" id="PS50835">
    <property type="entry name" value="IG_LIKE"/>
    <property type="match status" value="3"/>
</dbReference>
<keyword evidence="2" id="KW-0677">Repeat</keyword>
<dbReference type="PANTHER" id="PTHR12231">
    <property type="entry name" value="CTX-RELATED TYPE I TRANSMEMBRANE PROTEIN"/>
    <property type="match status" value="1"/>
</dbReference>
<gene>
    <name evidence="8" type="primary">LOC101859550</name>
</gene>
<dbReference type="InterPro" id="IPR036179">
    <property type="entry name" value="Ig-like_dom_sf"/>
</dbReference>
<dbReference type="RefSeq" id="XP_035824076.1">
    <property type="nucleotide sequence ID" value="XM_035968183.1"/>
</dbReference>
<dbReference type="InterPro" id="IPR013783">
    <property type="entry name" value="Ig-like_fold"/>
</dbReference>
<feature type="region of interest" description="Disordered" evidence="5">
    <location>
        <begin position="450"/>
        <end position="516"/>
    </location>
</feature>
<evidence type="ECO:0000256" key="3">
    <source>
        <dbReference type="ARBA" id="ARBA00023157"/>
    </source>
</evidence>
<evidence type="ECO:0000313" key="7">
    <source>
        <dbReference type="Proteomes" id="UP000694888"/>
    </source>
</evidence>
<name>A0ABM1VNT4_APLCA</name>
<proteinExistence type="predicted"/>
<feature type="domain" description="Ig-like" evidence="6">
    <location>
        <begin position="323"/>
        <end position="417"/>
    </location>
</feature>
<protein>
    <submittedName>
        <fullName evidence="8">Limbic system-associated membrane protein isoform X1</fullName>
    </submittedName>
</protein>
<dbReference type="InterPro" id="IPR013098">
    <property type="entry name" value="Ig_I-set"/>
</dbReference>
<dbReference type="InterPro" id="IPR013106">
    <property type="entry name" value="Ig_V-set"/>
</dbReference>
<organism evidence="7 8">
    <name type="scientific">Aplysia californica</name>
    <name type="common">California sea hare</name>
    <dbReference type="NCBI Taxonomy" id="6500"/>
    <lineage>
        <taxon>Eukaryota</taxon>
        <taxon>Metazoa</taxon>
        <taxon>Spiralia</taxon>
        <taxon>Lophotrochozoa</taxon>
        <taxon>Mollusca</taxon>
        <taxon>Gastropoda</taxon>
        <taxon>Heterobranchia</taxon>
        <taxon>Euthyneura</taxon>
        <taxon>Tectipleura</taxon>
        <taxon>Aplysiida</taxon>
        <taxon>Aplysioidea</taxon>
        <taxon>Aplysiidae</taxon>
        <taxon>Aplysia</taxon>
    </lineage>
</organism>
<dbReference type="SMART" id="SM00408">
    <property type="entry name" value="IGc2"/>
    <property type="match status" value="3"/>
</dbReference>
<dbReference type="Proteomes" id="UP000694888">
    <property type="component" value="Unplaced"/>
</dbReference>